<dbReference type="Proteomes" id="UP000823388">
    <property type="component" value="Chromosome 2N"/>
</dbReference>
<dbReference type="EMBL" id="CM029040">
    <property type="protein sequence ID" value="KAG2632689.1"/>
    <property type="molecule type" value="Genomic_DNA"/>
</dbReference>
<feature type="compositionally biased region" description="Basic and acidic residues" evidence="1">
    <location>
        <begin position="100"/>
        <end position="113"/>
    </location>
</feature>
<organism evidence="2 3">
    <name type="scientific">Panicum virgatum</name>
    <name type="common">Blackwell switchgrass</name>
    <dbReference type="NCBI Taxonomy" id="38727"/>
    <lineage>
        <taxon>Eukaryota</taxon>
        <taxon>Viridiplantae</taxon>
        <taxon>Streptophyta</taxon>
        <taxon>Embryophyta</taxon>
        <taxon>Tracheophyta</taxon>
        <taxon>Spermatophyta</taxon>
        <taxon>Magnoliopsida</taxon>
        <taxon>Liliopsida</taxon>
        <taxon>Poales</taxon>
        <taxon>Poaceae</taxon>
        <taxon>PACMAD clade</taxon>
        <taxon>Panicoideae</taxon>
        <taxon>Panicodae</taxon>
        <taxon>Paniceae</taxon>
        <taxon>Panicinae</taxon>
        <taxon>Panicum</taxon>
        <taxon>Panicum sect. Hiantes</taxon>
    </lineage>
</organism>
<keyword evidence="3" id="KW-1185">Reference proteome</keyword>
<protein>
    <submittedName>
        <fullName evidence="2">Uncharacterized protein</fullName>
    </submittedName>
</protein>
<comment type="caution">
    <text evidence="2">The sequence shown here is derived from an EMBL/GenBank/DDBJ whole genome shotgun (WGS) entry which is preliminary data.</text>
</comment>
<proteinExistence type="predicted"/>
<sequence>MAKSISSGPFKIKISPLFFQLGSGLQNLRAQIRAQPQWASQISACKPAGLTVSRTHLLCALAPSSGSFPLSRRRRAVIPAATSLEPHRLRPSSLPPDGDQGCRRLLGSEKEGQKLGSIGTTEQRERRRREAARPAAAEKLGRQPRAARSGEKPEAARQRAARSWRRRAGDVGDGAQRREAVRQRAANHSCDHLLLGAAIEVTILQQQQSTVRELALDTTEVDD</sequence>
<feature type="compositionally biased region" description="Basic and acidic residues" evidence="1">
    <location>
        <begin position="167"/>
        <end position="182"/>
    </location>
</feature>
<accession>A0A8T0VLU5</accession>
<evidence type="ECO:0000313" key="2">
    <source>
        <dbReference type="EMBL" id="KAG2632689.1"/>
    </source>
</evidence>
<gene>
    <name evidence="2" type="ORF">PVAP13_2NG100418</name>
</gene>
<evidence type="ECO:0000313" key="3">
    <source>
        <dbReference type="Proteomes" id="UP000823388"/>
    </source>
</evidence>
<feature type="compositionally biased region" description="Basic and acidic residues" evidence="1">
    <location>
        <begin position="148"/>
        <end position="157"/>
    </location>
</feature>
<reference evidence="2" key="1">
    <citation type="submission" date="2020-05" db="EMBL/GenBank/DDBJ databases">
        <title>WGS assembly of Panicum virgatum.</title>
        <authorList>
            <person name="Lovell J.T."/>
            <person name="Jenkins J."/>
            <person name="Shu S."/>
            <person name="Juenger T.E."/>
            <person name="Schmutz J."/>
        </authorList>
    </citation>
    <scope>NUCLEOTIDE SEQUENCE</scope>
    <source>
        <strain evidence="2">AP13</strain>
    </source>
</reference>
<name>A0A8T0VLU5_PANVG</name>
<evidence type="ECO:0000256" key="1">
    <source>
        <dbReference type="SAM" id="MobiDB-lite"/>
    </source>
</evidence>
<dbReference type="AlphaFoldDB" id="A0A8T0VLU5"/>
<feature type="region of interest" description="Disordered" evidence="1">
    <location>
        <begin position="81"/>
        <end position="183"/>
    </location>
</feature>